<dbReference type="PANTHER" id="PTHR31286:SF165">
    <property type="entry name" value="DUF4283 DOMAIN-CONTAINING PROTEIN"/>
    <property type="match status" value="1"/>
</dbReference>
<evidence type="ECO:0008006" key="3">
    <source>
        <dbReference type="Google" id="ProtNLM"/>
    </source>
</evidence>
<reference evidence="1" key="1">
    <citation type="submission" date="2024-03" db="EMBL/GenBank/DDBJ databases">
        <title>WGS assembly of Saponaria officinalis var. Norfolk2.</title>
        <authorList>
            <person name="Jenkins J."/>
            <person name="Shu S."/>
            <person name="Grimwood J."/>
            <person name="Barry K."/>
            <person name="Goodstein D."/>
            <person name="Schmutz J."/>
            <person name="Leebens-Mack J."/>
            <person name="Osbourn A."/>
        </authorList>
    </citation>
    <scope>NUCLEOTIDE SEQUENCE [LARGE SCALE GENOMIC DNA]</scope>
    <source>
        <strain evidence="1">JIC</strain>
    </source>
</reference>
<sequence>MPLKFDAATSLKLRLGFVRVMVGVSVGDKCIEQIVFADEKEQIHEVKVSYDWKPVLCKKCRGFGHEEGNCKNGRVQPPQVWRPVQRPPPMLVPVAASAHVPENVVGQDGLVTPGLGMHTGNQAARAAKFCKGFKNREVVIP</sequence>
<name>A0AAW1KQW0_SAPOF</name>
<dbReference type="PANTHER" id="PTHR31286">
    <property type="entry name" value="GLYCINE-RICH CELL WALL STRUCTURAL PROTEIN 1.8-LIKE"/>
    <property type="match status" value="1"/>
</dbReference>
<evidence type="ECO:0000313" key="1">
    <source>
        <dbReference type="EMBL" id="KAK9724067.1"/>
    </source>
</evidence>
<proteinExistence type="predicted"/>
<dbReference type="AlphaFoldDB" id="A0AAW1KQW0"/>
<evidence type="ECO:0000313" key="2">
    <source>
        <dbReference type="Proteomes" id="UP001443914"/>
    </source>
</evidence>
<gene>
    <name evidence="1" type="ORF">RND81_05G045500</name>
</gene>
<keyword evidence="2" id="KW-1185">Reference proteome</keyword>
<dbReference type="Proteomes" id="UP001443914">
    <property type="component" value="Unassembled WGS sequence"/>
</dbReference>
<protein>
    <recommendedName>
        <fullName evidence="3">Zinc knuckle CX2CX4HX4C domain-containing protein</fullName>
    </recommendedName>
</protein>
<comment type="caution">
    <text evidence="1">The sequence shown here is derived from an EMBL/GenBank/DDBJ whole genome shotgun (WGS) entry which is preliminary data.</text>
</comment>
<dbReference type="InterPro" id="IPR040256">
    <property type="entry name" value="At4g02000-like"/>
</dbReference>
<dbReference type="EMBL" id="JBDFQZ010000005">
    <property type="protein sequence ID" value="KAK9724067.1"/>
    <property type="molecule type" value="Genomic_DNA"/>
</dbReference>
<organism evidence="1 2">
    <name type="scientific">Saponaria officinalis</name>
    <name type="common">Common soapwort</name>
    <name type="synonym">Lychnis saponaria</name>
    <dbReference type="NCBI Taxonomy" id="3572"/>
    <lineage>
        <taxon>Eukaryota</taxon>
        <taxon>Viridiplantae</taxon>
        <taxon>Streptophyta</taxon>
        <taxon>Embryophyta</taxon>
        <taxon>Tracheophyta</taxon>
        <taxon>Spermatophyta</taxon>
        <taxon>Magnoliopsida</taxon>
        <taxon>eudicotyledons</taxon>
        <taxon>Gunneridae</taxon>
        <taxon>Pentapetalae</taxon>
        <taxon>Caryophyllales</taxon>
        <taxon>Caryophyllaceae</taxon>
        <taxon>Caryophylleae</taxon>
        <taxon>Saponaria</taxon>
    </lineage>
</organism>
<accession>A0AAW1KQW0</accession>